<organism evidence="2 3">
    <name type="scientific">Planosporangium thailandense</name>
    <dbReference type="NCBI Taxonomy" id="765197"/>
    <lineage>
        <taxon>Bacteria</taxon>
        <taxon>Bacillati</taxon>
        <taxon>Actinomycetota</taxon>
        <taxon>Actinomycetes</taxon>
        <taxon>Micromonosporales</taxon>
        <taxon>Micromonosporaceae</taxon>
        <taxon>Planosporangium</taxon>
    </lineage>
</organism>
<sequence>MTADYGSVEPVDASELATQHDEIEHWLHGIRNELTDNPSDWLATADTSGDAQATSGESDAEVPSDPPQEERVGRHRAED</sequence>
<evidence type="ECO:0000313" key="3">
    <source>
        <dbReference type="Proteomes" id="UP000722989"/>
    </source>
</evidence>
<gene>
    <name evidence="2" type="ORF">HC031_02495</name>
</gene>
<comment type="caution">
    <text evidence="2">The sequence shown here is derived from an EMBL/GenBank/DDBJ whole genome shotgun (WGS) entry which is preliminary data.</text>
</comment>
<feature type="region of interest" description="Disordered" evidence="1">
    <location>
        <begin position="1"/>
        <end position="20"/>
    </location>
</feature>
<accession>A0ABX0XS41</accession>
<feature type="compositionally biased region" description="Basic and acidic residues" evidence="1">
    <location>
        <begin position="68"/>
        <end position="79"/>
    </location>
</feature>
<dbReference type="Proteomes" id="UP000722989">
    <property type="component" value="Unassembled WGS sequence"/>
</dbReference>
<name>A0ABX0XS41_9ACTN</name>
<keyword evidence="3" id="KW-1185">Reference proteome</keyword>
<protein>
    <submittedName>
        <fullName evidence="2">Uncharacterized protein</fullName>
    </submittedName>
</protein>
<feature type="compositionally biased region" description="Polar residues" evidence="1">
    <location>
        <begin position="45"/>
        <end position="57"/>
    </location>
</feature>
<evidence type="ECO:0000256" key="1">
    <source>
        <dbReference type="SAM" id="MobiDB-lite"/>
    </source>
</evidence>
<dbReference type="EMBL" id="JAATVY010000001">
    <property type="protein sequence ID" value="NJC68598.1"/>
    <property type="molecule type" value="Genomic_DNA"/>
</dbReference>
<reference evidence="2 3" key="1">
    <citation type="submission" date="2020-03" db="EMBL/GenBank/DDBJ databases">
        <title>WGS of the type strain of Planosporangium spp.</title>
        <authorList>
            <person name="Thawai C."/>
        </authorList>
    </citation>
    <scope>NUCLEOTIDE SEQUENCE [LARGE SCALE GENOMIC DNA]</scope>
    <source>
        <strain evidence="2 3">TBRC 5610</strain>
    </source>
</reference>
<proteinExistence type="predicted"/>
<feature type="region of interest" description="Disordered" evidence="1">
    <location>
        <begin position="34"/>
        <end position="79"/>
    </location>
</feature>
<dbReference type="RefSeq" id="WP_167923448.1">
    <property type="nucleotide sequence ID" value="NZ_JAATVY010000001.1"/>
</dbReference>
<evidence type="ECO:0000313" key="2">
    <source>
        <dbReference type="EMBL" id="NJC68598.1"/>
    </source>
</evidence>